<protein>
    <submittedName>
        <fullName evidence="1">Uncharacterized protein</fullName>
    </submittedName>
</protein>
<accession>A0A0F9SKA3</accession>
<sequence>MSRTQQGATDWYEQDAMSEDVRTMVCPLMFFFSNTGTGSYQEMTGMEVAFEDSGKLVKQELAMFKVRGKVDSGTDWDVQLWNDTDSVELAVLNFTETSFTNKIATFSLPSATKTVLLRYRRNTGASNKTFVIGIAAFTWVVTP</sequence>
<organism evidence="1">
    <name type="scientific">marine sediment metagenome</name>
    <dbReference type="NCBI Taxonomy" id="412755"/>
    <lineage>
        <taxon>unclassified sequences</taxon>
        <taxon>metagenomes</taxon>
        <taxon>ecological metagenomes</taxon>
    </lineage>
</organism>
<gene>
    <name evidence="1" type="ORF">LCGC14_0441370</name>
</gene>
<dbReference type="EMBL" id="LAZR01000427">
    <property type="protein sequence ID" value="KKN69410.1"/>
    <property type="molecule type" value="Genomic_DNA"/>
</dbReference>
<comment type="caution">
    <text evidence="1">The sequence shown here is derived from an EMBL/GenBank/DDBJ whole genome shotgun (WGS) entry which is preliminary data.</text>
</comment>
<reference evidence="1" key="1">
    <citation type="journal article" date="2015" name="Nature">
        <title>Complex archaea that bridge the gap between prokaryotes and eukaryotes.</title>
        <authorList>
            <person name="Spang A."/>
            <person name="Saw J.H."/>
            <person name="Jorgensen S.L."/>
            <person name="Zaremba-Niedzwiedzka K."/>
            <person name="Martijn J."/>
            <person name="Lind A.E."/>
            <person name="van Eijk R."/>
            <person name="Schleper C."/>
            <person name="Guy L."/>
            <person name="Ettema T.J."/>
        </authorList>
    </citation>
    <scope>NUCLEOTIDE SEQUENCE</scope>
</reference>
<proteinExistence type="predicted"/>
<dbReference type="AlphaFoldDB" id="A0A0F9SKA3"/>
<name>A0A0F9SKA3_9ZZZZ</name>
<evidence type="ECO:0000313" key="1">
    <source>
        <dbReference type="EMBL" id="KKN69410.1"/>
    </source>
</evidence>